<dbReference type="PANTHER" id="PTHR30290">
    <property type="entry name" value="PERIPLASMIC BINDING COMPONENT OF ABC TRANSPORTER"/>
    <property type="match status" value="1"/>
</dbReference>
<proteinExistence type="inferred from homology"/>
<sequence length="537" mass="60973">MIEAKKVLHLFSRFERFWLSIFLVLAIISSTFILDQTITSSRTKTLASTGGTFSVGLTGTVDSINPLYCTSSMTIRAVCSLVFTGLTKIDPFSHEVKGDLASQIDVGNDLKTYTVTLKPAFFHDNKPVTSQDVIFTYEKLLKDPGYDGPYKGAFNSVKIEATDASTIIFTLDEPNTFFPYSLTIGIVPAHILSEVQNIKDFSAHPFNRNPIGTGIFKVESFSNNTTSSEINLKSFSEFYGTKPYIERLYIMGYQSEENLRGDISKYDFIYSDNLEPANVPSNYQGHQFLLPQYVGLFFNTSTGPMSSKLTRLALKVATDREDLAKDDPKLKLIDSPFPDILTDVKITYNLEKAKGFLQQEKITPENPIEVKLVYKNDETLEMVAKKLQEQWRPLGINCILIGQDFGELQTNFLKTRDYDILLLGERLGGNIDLYPYLHSSQLKYPGLNFSVYKNVAVDNLLDKIRLTIDEKEQKKLLSQAYEKISADMPFLILYTPYNTVFIHKRIQDAFLPSYPSVPEQIYSLITSWYIAEKQIWI</sequence>
<dbReference type="GO" id="GO:1904680">
    <property type="term" value="F:peptide transmembrane transporter activity"/>
    <property type="evidence" value="ECO:0007669"/>
    <property type="project" value="TreeGrafter"/>
</dbReference>
<feature type="domain" description="Solute-binding protein family 5" evidence="5">
    <location>
        <begin position="95"/>
        <end position="437"/>
    </location>
</feature>
<comment type="caution">
    <text evidence="6">The sequence shown here is derived from an EMBL/GenBank/DDBJ whole genome shotgun (WGS) entry which is preliminary data.</text>
</comment>
<dbReference type="GO" id="GO:0043190">
    <property type="term" value="C:ATP-binding cassette (ABC) transporter complex"/>
    <property type="evidence" value="ECO:0007669"/>
    <property type="project" value="InterPro"/>
</dbReference>
<evidence type="ECO:0000256" key="3">
    <source>
        <dbReference type="ARBA" id="ARBA00022729"/>
    </source>
</evidence>
<accession>A0A1F4XLI3</accession>
<dbReference type="Proteomes" id="UP000177614">
    <property type="component" value="Unassembled WGS sequence"/>
</dbReference>
<organism evidence="6 7">
    <name type="scientific">Candidatus Abawacabacteria bacterium RBG_16_42_10</name>
    <dbReference type="NCBI Taxonomy" id="1817814"/>
    <lineage>
        <taxon>Bacteria</taxon>
        <taxon>Candidatus Abawacaibacteriota</taxon>
    </lineage>
</organism>
<dbReference type="Gene3D" id="3.40.190.10">
    <property type="entry name" value="Periplasmic binding protein-like II"/>
    <property type="match status" value="1"/>
</dbReference>
<dbReference type="EMBL" id="MEWR01000004">
    <property type="protein sequence ID" value="OGC82582.1"/>
    <property type="molecule type" value="Genomic_DNA"/>
</dbReference>
<dbReference type="InterPro" id="IPR030678">
    <property type="entry name" value="Peptide/Ni-bd"/>
</dbReference>
<evidence type="ECO:0000256" key="2">
    <source>
        <dbReference type="ARBA" id="ARBA00022448"/>
    </source>
</evidence>
<dbReference type="Gene3D" id="3.90.76.10">
    <property type="entry name" value="Dipeptide-binding Protein, Domain 1"/>
    <property type="match status" value="1"/>
</dbReference>
<gene>
    <name evidence="6" type="ORF">A2V81_01390</name>
</gene>
<dbReference type="SUPFAM" id="SSF53850">
    <property type="entry name" value="Periplasmic binding protein-like II"/>
    <property type="match status" value="1"/>
</dbReference>
<keyword evidence="4" id="KW-0812">Transmembrane</keyword>
<dbReference type="InterPro" id="IPR000914">
    <property type="entry name" value="SBP_5_dom"/>
</dbReference>
<evidence type="ECO:0000256" key="4">
    <source>
        <dbReference type="SAM" id="Phobius"/>
    </source>
</evidence>
<dbReference type="AlphaFoldDB" id="A0A1F4XLI3"/>
<dbReference type="InterPro" id="IPR039424">
    <property type="entry name" value="SBP_5"/>
</dbReference>
<comment type="similarity">
    <text evidence="1">Belongs to the bacterial solute-binding protein 5 family.</text>
</comment>
<evidence type="ECO:0000313" key="6">
    <source>
        <dbReference type="EMBL" id="OGC82582.1"/>
    </source>
</evidence>
<evidence type="ECO:0000259" key="5">
    <source>
        <dbReference type="Pfam" id="PF00496"/>
    </source>
</evidence>
<keyword evidence="4" id="KW-0472">Membrane</keyword>
<dbReference type="STRING" id="1817814.A2V81_01390"/>
<reference evidence="6 7" key="1">
    <citation type="journal article" date="2016" name="Nat. Commun.">
        <title>Thousands of microbial genomes shed light on interconnected biogeochemical processes in an aquifer system.</title>
        <authorList>
            <person name="Anantharaman K."/>
            <person name="Brown C.T."/>
            <person name="Hug L.A."/>
            <person name="Sharon I."/>
            <person name="Castelle C.J."/>
            <person name="Probst A.J."/>
            <person name="Thomas B.C."/>
            <person name="Singh A."/>
            <person name="Wilkins M.J."/>
            <person name="Karaoz U."/>
            <person name="Brodie E.L."/>
            <person name="Williams K.H."/>
            <person name="Hubbard S.S."/>
            <person name="Banfield J.F."/>
        </authorList>
    </citation>
    <scope>NUCLEOTIDE SEQUENCE [LARGE SCALE GENOMIC DNA]</scope>
</reference>
<dbReference type="PIRSF" id="PIRSF002741">
    <property type="entry name" value="MppA"/>
    <property type="match status" value="1"/>
</dbReference>
<dbReference type="PANTHER" id="PTHR30290:SF9">
    <property type="entry name" value="OLIGOPEPTIDE-BINDING PROTEIN APPA"/>
    <property type="match status" value="1"/>
</dbReference>
<dbReference type="Pfam" id="PF00496">
    <property type="entry name" value="SBP_bac_5"/>
    <property type="match status" value="1"/>
</dbReference>
<keyword evidence="4" id="KW-1133">Transmembrane helix</keyword>
<keyword evidence="2" id="KW-0813">Transport</keyword>
<dbReference type="GO" id="GO:0015833">
    <property type="term" value="P:peptide transport"/>
    <property type="evidence" value="ECO:0007669"/>
    <property type="project" value="TreeGrafter"/>
</dbReference>
<evidence type="ECO:0000256" key="1">
    <source>
        <dbReference type="ARBA" id="ARBA00005695"/>
    </source>
</evidence>
<evidence type="ECO:0000313" key="7">
    <source>
        <dbReference type="Proteomes" id="UP000177614"/>
    </source>
</evidence>
<dbReference type="GO" id="GO:0042597">
    <property type="term" value="C:periplasmic space"/>
    <property type="evidence" value="ECO:0007669"/>
    <property type="project" value="UniProtKB-ARBA"/>
</dbReference>
<keyword evidence="3" id="KW-0732">Signal</keyword>
<name>A0A1F4XLI3_9BACT</name>
<dbReference type="Gene3D" id="3.10.105.10">
    <property type="entry name" value="Dipeptide-binding Protein, Domain 3"/>
    <property type="match status" value="1"/>
</dbReference>
<protein>
    <recommendedName>
        <fullName evidence="5">Solute-binding protein family 5 domain-containing protein</fullName>
    </recommendedName>
</protein>
<feature type="transmembrane region" description="Helical" evidence="4">
    <location>
        <begin position="17"/>
        <end position="34"/>
    </location>
</feature>